<keyword evidence="1 3" id="KW-0853">WD repeat</keyword>
<dbReference type="PANTHER" id="PTHR19848">
    <property type="entry name" value="WD40 REPEAT PROTEIN"/>
    <property type="match status" value="1"/>
</dbReference>
<reference evidence="5" key="1">
    <citation type="journal article" date="2021" name="Nat. Commun.">
        <title>Genetic determinants of endophytism in the Arabidopsis root mycobiome.</title>
        <authorList>
            <person name="Mesny F."/>
            <person name="Miyauchi S."/>
            <person name="Thiergart T."/>
            <person name="Pickel B."/>
            <person name="Atanasova L."/>
            <person name="Karlsson M."/>
            <person name="Huettel B."/>
            <person name="Barry K.W."/>
            <person name="Haridas S."/>
            <person name="Chen C."/>
            <person name="Bauer D."/>
            <person name="Andreopoulos W."/>
            <person name="Pangilinan J."/>
            <person name="LaButti K."/>
            <person name="Riley R."/>
            <person name="Lipzen A."/>
            <person name="Clum A."/>
            <person name="Drula E."/>
            <person name="Henrissat B."/>
            <person name="Kohler A."/>
            <person name="Grigoriev I.V."/>
            <person name="Martin F.M."/>
            <person name="Hacquard S."/>
        </authorList>
    </citation>
    <scope>NUCLEOTIDE SEQUENCE</scope>
    <source>
        <strain evidence="5">MPI-CAGE-AT-0023</strain>
    </source>
</reference>
<keyword evidence="2" id="KW-0677">Repeat</keyword>
<dbReference type="InterPro" id="IPR015943">
    <property type="entry name" value="WD40/YVTN_repeat-like_dom_sf"/>
</dbReference>
<dbReference type="EMBL" id="JAGMUX010000019">
    <property type="protein sequence ID" value="KAH7232177.1"/>
    <property type="molecule type" value="Genomic_DNA"/>
</dbReference>
<dbReference type="AlphaFoldDB" id="A0A9P9G6M7"/>
<evidence type="ECO:0000256" key="1">
    <source>
        <dbReference type="ARBA" id="ARBA00022574"/>
    </source>
</evidence>
<dbReference type="PROSITE" id="PS50082">
    <property type="entry name" value="WD_REPEATS_2"/>
    <property type="match status" value="2"/>
</dbReference>
<dbReference type="Proteomes" id="UP000720189">
    <property type="component" value="Unassembled WGS sequence"/>
</dbReference>
<dbReference type="Pfam" id="PF00400">
    <property type="entry name" value="WD40"/>
    <property type="match status" value="1"/>
</dbReference>
<gene>
    <name evidence="5" type="ORF">BKA55DRAFT_523832</name>
</gene>
<sequence>FLPDSQHLASALSNKAVNIWDTITGHCEAMLEGHSFPVNSVAFSPDSQHLASANSWTTKIWDARTGGCQATLELDMNEEDEYVFQFDKTGARLHMNIGTFDLSLLSSSPPAALRASSLRHHLRQCQGYGISVDRLWITYEAQNLLWLPPEYHPVALAIVASTVVLGCKSGLVLLFRFSETATR</sequence>
<feature type="repeat" description="WD" evidence="3">
    <location>
        <begin position="31"/>
        <end position="71"/>
    </location>
</feature>
<feature type="non-terminal residue" evidence="5">
    <location>
        <position position="1"/>
    </location>
</feature>
<dbReference type="OrthoDB" id="5240432at2759"/>
<dbReference type="SUPFAM" id="SSF50978">
    <property type="entry name" value="WD40 repeat-like"/>
    <property type="match status" value="1"/>
</dbReference>
<accession>A0A9P9G6M7</accession>
<keyword evidence="4" id="KW-0812">Transmembrane</keyword>
<organism evidence="5 6">
    <name type="scientific">Fusarium redolens</name>
    <dbReference type="NCBI Taxonomy" id="48865"/>
    <lineage>
        <taxon>Eukaryota</taxon>
        <taxon>Fungi</taxon>
        <taxon>Dikarya</taxon>
        <taxon>Ascomycota</taxon>
        <taxon>Pezizomycotina</taxon>
        <taxon>Sordariomycetes</taxon>
        <taxon>Hypocreomycetidae</taxon>
        <taxon>Hypocreales</taxon>
        <taxon>Nectriaceae</taxon>
        <taxon>Fusarium</taxon>
        <taxon>Fusarium redolens species complex</taxon>
    </lineage>
</organism>
<dbReference type="InterPro" id="IPR036322">
    <property type="entry name" value="WD40_repeat_dom_sf"/>
</dbReference>
<comment type="caution">
    <text evidence="5">The sequence shown here is derived from an EMBL/GenBank/DDBJ whole genome shotgun (WGS) entry which is preliminary data.</text>
</comment>
<evidence type="ECO:0000256" key="4">
    <source>
        <dbReference type="SAM" id="Phobius"/>
    </source>
</evidence>
<name>A0A9P9G6M7_FUSRE</name>
<feature type="repeat" description="WD" evidence="3">
    <location>
        <begin position="1"/>
        <end position="30"/>
    </location>
</feature>
<dbReference type="RefSeq" id="XP_046043837.1">
    <property type="nucleotide sequence ID" value="XM_046188670.1"/>
</dbReference>
<protein>
    <submittedName>
        <fullName evidence="5">WD40-repeat-containing domain protein</fullName>
    </submittedName>
</protein>
<feature type="transmembrane region" description="Helical" evidence="4">
    <location>
        <begin position="154"/>
        <end position="175"/>
    </location>
</feature>
<dbReference type="InterPro" id="IPR001680">
    <property type="entry name" value="WD40_rpt"/>
</dbReference>
<dbReference type="GeneID" id="70218624"/>
<dbReference type="Gene3D" id="2.130.10.10">
    <property type="entry name" value="YVTN repeat-like/Quinoprotein amine dehydrogenase"/>
    <property type="match status" value="1"/>
</dbReference>
<keyword evidence="4" id="KW-0472">Membrane</keyword>
<proteinExistence type="predicted"/>
<evidence type="ECO:0000313" key="5">
    <source>
        <dbReference type="EMBL" id="KAH7232177.1"/>
    </source>
</evidence>
<evidence type="ECO:0000256" key="3">
    <source>
        <dbReference type="PROSITE-ProRule" id="PRU00221"/>
    </source>
</evidence>
<keyword evidence="4" id="KW-1133">Transmembrane helix</keyword>
<keyword evidence="6" id="KW-1185">Reference proteome</keyword>
<dbReference type="PANTHER" id="PTHR19848:SF8">
    <property type="entry name" value="F-BOX AND WD REPEAT DOMAIN CONTAINING 7"/>
    <property type="match status" value="1"/>
</dbReference>
<evidence type="ECO:0000256" key="2">
    <source>
        <dbReference type="ARBA" id="ARBA00022737"/>
    </source>
</evidence>
<dbReference type="SMART" id="SM00320">
    <property type="entry name" value="WD40"/>
    <property type="match status" value="1"/>
</dbReference>
<evidence type="ECO:0000313" key="6">
    <source>
        <dbReference type="Proteomes" id="UP000720189"/>
    </source>
</evidence>